<evidence type="ECO:0000259" key="13">
    <source>
        <dbReference type="PROSITE" id="PS50146"/>
    </source>
</evidence>
<dbReference type="GO" id="GO:0005886">
    <property type="term" value="C:plasma membrane"/>
    <property type="evidence" value="ECO:0007669"/>
    <property type="project" value="TreeGrafter"/>
</dbReference>
<gene>
    <name evidence="15" type="primary">dagK</name>
    <name evidence="14" type="ORF">IRZ65_00760</name>
    <name evidence="15" type="ORF">NCTC11842_03441</name>
</gene>
<reference evidence="14 17" key="2">
    <citation type="submission" date="2020-10" db="EMBL/GenBank/DDBJ databases">
        <title>Genome sequences of Pseudomonas isolates.</title>
        <authorList>
            <person name="Wessels L."/>
            <person name="Reich F."/>
            <person name="Hammerl J."/>
        </authorList>
    </citation>
    <scope>NUCLEOTIDE SEQUENCE [LARGE SCALE GENOMIC DNA]</scope>
    <source>
        <strain evidence="14 17">20-MO00624-0</strain>
    </source>
</reference>
<name>A0A2X2CNU9_PSELU</name>
<keyword evidence="8" id="KW-0067">ATP-binding</keyword>
<dbReference type="RefSeq" id="WP_010797492.1">
    <property type="nucleotide sequence ID" value="NZ_CP069262.1"/>
</dbReference>
<dbReference type="InterPro" id="IPR005218">
    <property type="entry name" value="Diacylglycerol/lipid_kinase"/>
</dbReference>
<dbReference type="EMBL" id="UAUF01000013">
    <property type="protein sequence ID" value="SPZ09857.1"/>
    <property type="molecule type" value="Genomic_DNA"/>
</dbReference>
<dbReference type="InterPro" id="IPR045540">
    <property type="entry name" value="YegS/DAGK_C"/>
</dbReference>
<evidence type="ECO:0000256" key="12">
    <source>
        <dbReference type="ARBA" id="ARBA00023264"/>
    </source>
</evidence>
<keyword evidence="10" id="KW-0443">Lipid metabolism</keyword>
<evidence type="ECO:0000313" key="15">
    <source>
        <dbReference type="EMBL" id="SPZ09857.1"/>
    </source>
</evidence>
<evidence type="ECO:0000313" key="17">
    <source>
        <dbReference type="Proteomes" id="UP000626180"/>
    </source>
</evidence>
<dbReference type="SUPFAM" id="SSF111331">
    <property type="entry name" value="NAD kinase/diacylglycerol kinase-like"/>
    <property type="match status" value="1"/>
</dbReference>
<evidence type="ECO:0000256" key="10">
    <source>
        <dbReference type="ARBA" id="ARBA00023098"/>
    </source>
</evidence>
<dbReference type="InterPro" id="IPR050187">
    <property type="entry name" value="Lipid_Phosphate_FormReg"/>
</dbReference>
<dbReference type="GO" id="GO:0008654">
    <property type="term" value="P:phospholipid biosynthetic process"/>
    <property type="evidence" value="ECO:0007669"/>
    <property type="project" value="UniProtKB-KW"/>
</dbReference>
<dbReference type="InterPro" id="IPR016064">
    <property type="entry name" value="NAD/diacylglycerol_kinase_sf"/>
</dbReference>
<dbReference type="GO" id="GO:0005524">
    <property type="term" value="F:ATP binding"/>
    <property type="evidence" value="ECO:0007669"/>
    <property type="project" value="UniProtKB-KW"/>
</dbReference>
<accession>A0A2X2CNU9</accession>
<dbReference type="NCBIfam" id="TIGR00147">
    <property type="entry name" value="YegS/Rv2252/BmrU family lipid kinase"/>
    <property type="match status" value="1"/>
</dbReference>
<evidence type="ECO:0000256" key="6">
    <source>
        <dbReference type="ARBA" id="ARBA00022741"/>
    </source>
</evidence>
<keyword evidence="2" id="KW-0963">Cytoplasm</keyword>
<evidence type="ECO:0000256" key="3">
    <source>
        <dbReference type="ARBA" id="ARBA00022516"/>
    </source>
</evidence>
<dbReference type="AlphaFoldDB" id="A0A2X2CNU9"/>
<organism evidence="15 16">
    <name type="scientific">Pseudomonas luteola</name>
    <dbReference type="NCBI Taxonomy" id="47886"/>
    <lineage>
        <taxon>Bacteria</taxon>
        <taxon>Pseudomonadati</taxon>
        <taxon>Pseudomonadota</taxon>
        <taxon>Gammaproteobacteria</taxon>
        <taxon>Pseudomonadales</taxon>
        <taxon>Pseudomonadaceae</taxon>
        <taxon>Pseudomonas</taxon>
    </lineage>
</organism>
<dbReference type="Pfam" id="PF00781">
    <property type="entry name" value="DAGK_cat"/>
    <property type="match status" value="1"/>
</dbReference>
<keyword evidence="6" id="KW-0547">Nucleotide-binding</keyword>
<evidence type="ECO:0000313" key="14">
    <source>
        <dbReference type="EMBL" id="MBF8639211.1"/>
    </source>
</evidence>
<dbReference type="Proteomes" id="UP000626180">
    <property type="component" value="Unassembled WGS sequence"/>
</dbReference>
<keyword evidence="3" id="KW-0444">Lipid biosynthesis</keyword>
<dbReference type="NCBIfam" id="NF009604">
    <property type="entry name" value="PRK13057.1"/>
    <property type="match status" value="1"/>
</dbReference>
<sequence length="292" mass="31843">MTATETRRALLLINKRARRGSESYTPIVEKLSQGGITVVEPTGGENLSISEKMRQAKGCDLIIVGGGDGTLNAAAPALIEAGLPVGLLPLGTANDLAKTLNIPQDPLEAVDIIVRGQLRAIDVGVVNDHVFLNVASIGFSADLANQLTADIKKKWGSLGYGLTAFRLLRRFRRFTLYIEHDGQVEKVRTVQASVGNGRHYGGGMTVEESATADDGRLDFYSLEVRHWWELIALLPSLRKGTHGKADKVRAFQTTAIRLNTRKPMPINTDGELTTYTPALFSIKPKALRIYRP</sequence>
<dbReference type="EC" id="2.7.1.107" evidence="15"/>
<evidence type="ECO:0000256" key="9">
    <source>
        <dbReference type="ARBA" id="ARBA00022842"/>
    </source>
</evidence>
<dbReference type="InterPro" id="IPR001206">
    <property type="entry name" value="Diacylglycerol_kinase_cat_dom"/>
</dbReference>
<dbReference type="PANTHER" id="PTHR12358">
    <property type="entry name" value="SPHINGOSINE KINASE"/>
    <property type="match status" value="1"/>
</dbReference>
<dbReference type="SMART" id="SM00046">
    <property type="entry name" value="DAGKc"/>
    <property type="match status" value="1"/>
</dbReference>
<keyword evidence="12" id="KW-1208">Phospholipid metabolism</keyword>
<dbReference type="Gene3D" id="3.40.50.10330">
    <property type="entry name" value="Probable inorganic polyphosphate/atp-NAD kinase, domain 1"/>
    <property type="match status" value="1"/>
</dbReference>
<keyword evidence="17" id="KW-1185">Reference proteome</keyword>
<proteinExistence type="predicted"/>
<dbReference type="EMBL" id="JADMCD010000001">
    <property type="protein sequence ID" value="MBF8639211.1"/>
    <property type="molecule type" value="Genomic_DNA"/>
</dbReference>
<evidence type="ECO:0000256" key="11">
    <source>
        <dbReference type="ARBA" id="ARBA00023209"/>
    </source>
</evidence>
<dbReference type="Pfam" id="PF19279">
    <property type="entry name" value="YegS_C"/>
    <property type="match status" value="1"/>
</dbReference>
<feature type="domain" description="DAGKc" evidence="13">
    <location>
        <begin position="4"/>
        <end position="129"/>
    </location>
</feature>
<dbReference type="Gene3D" id="2.60.200.40">
    <property type="match status" value="1"/>
</dbReference>
<dbReference type="GO" id="GO:0046872">
    <property type="term" value="F:metal ion binding"/>
    <property type="evidence" value="ECO:0007669"/>
    <property type="project" value="UniProtKB-KW"/>
</dbReference>
<dbReference type="PROSITE" id="PS50146">
    <property type="entry name" value="DAGK"/>
    <property type="match status" value="1"/>
</dbReference>
<evidence type="ECO:0000256" key="8">
    <source>
        <dbReference type="ARBA" id="ARBA00022840"/>
    </source>
</evidence>
<keyword evidence="11" id="KW-0594">Phospholipid biosynthesis</keyword>
<dbReference type="GO" id="GO:0004143">
    <property type="term" value="F:ATP-dependent diacylglycerol kinase activity"/>
    <property type="evidence" value="ECO:0007669"/>
    <property type="project" value="UniProtKB-EC"/>
</dbReference>
<evidence type="ECO:0000256" key="1">
    <source>
        <dbReference type="ARBA" id="ARBA00001946"/>
    </source>
</evidence>
<evidence type="ECO:0000256" key="7">
    <source>
        <dbReference type="ARBA" id="ARBA00022777"/>
    </source>
</evidence>
<dbReference type="InterPro" id="IPR017438">
    <property type="entry name" value="ATP-NAD_kinase_N"/>
</dbReference>
<dbReference type="Proteomes" id="UP000250443">
    <property type="component" value="Unassembled WGS sequence"/>
</dbReference>
<reference evidence="15 16" key="1">
    <citation type="submission" date="2018-06" db="EMBL/GenBank/DDBJ databases">
        <authorList>
            <consortium name="Pathogen Informatics"/>
            <person name="Doyle S."/>
        </authorList>
    </citation>
    <scope>NUCLEOTIDE SEQUENCE [LARGE SCALE GENOMIC DNA]</scope>
    <source>
        <strain evidence="15 16">NCTC11842</strain>
    </source>
</reference>
<dbReference type="PANTHER" id="PTHR12358:SF106">
    <property type="entry name" value="LIPID KINASE YEGS"/>
    <property type="match status" value="1"/>
</dbReference>
<evidence type="ECO:0000256" key="5">
    <source>
        <dbReference type="ARBA" id="ARBA00022723"/>
    </source>
</evidence>
<evidence type="ECO:0000256" key="4">
    <source>
        <dbReference type="ARBA" id="ARBA00022679"/>
    </source>
</evidence>
<evidence type="ECO:0000256" key="2">
    <source>
        <dbReference type="ARBA" id="ARBA00022490"/>
    </source>
</evidence>
<keyword evidence="9" id="KW-0460">Magnesium</keyword>
<keyword evidence="5" id="KW-0479">Metal-binding</keyword>
<keyword evidence="7 15" id="KW-0418">Kinase</keyword>
<evidence type="ECO:0000313" key="16">
    <source>
        <dbReference type="Proteomes" id="UP000250443"/>
    </source>
</evidence>
<keyword evidence="4 15" id="KW-0808">Transferase</keyword>
<comment type="cofactor">
    <cofactor evidence="1">
        <name>Mg(2+)</name>
        <dbReference type="ChEBI" id="CHEBI:18420"/>
    </cofactor>
</comment>
<protein>
    <submittedName>
        <fullName evidence="15">Lipid kinase</fullName>
        <ecNumber evidence="15">2.7.1.107</ecNumber>
    </submittedName>
</protein>